<dbReference type="STRING" id="317619.GCA_000332315_04176"/>
<dbReference type="GO" id="GO:0010436">
    <property type="term" value="F:carotenoid dioxygenase activity"/>
    <property type="evidence" value="ECO:0007669"/>
    <property type="project" value="TreeGrafter"/>
</dbReference>
<feature type="binding site" evidence="4">
    <location>
        <position position="220"/>
    </location>
    <ligand>
        <name>Fe cation</name>
        <dbReference type="ChEBI" id="CHEBI:24875"/>
        <note>catalytic</note>
    </ligand>
</feature>
<dbReference type="EMBL" id="AJTX02000002">
    <property type="protein sequence ID" value="KKJ01558.1"/>
    <property type="molecule type" value="Genomic_DNA"/>
</dbReference>
<comment type="similarity">
    <text evidence="1">Belongs to the carotenoid oxygenase family.</text>
</comment>
<keyword evidence="6" id="KW-1185">Reference proteome</keyword>
<comment type="cofactor">
    <cofactor evidence="4">
        <name>Fe(2+)</name>
        <dbReference type="ChEBI" id="CHEBI:29033"/>
    </cofactor>
    <text evidence="4">Binds 1 Fe(2+) ion per subunit.</text>
</comment>
<dbReference type="GO" id="GO:0016121">
    <property type="term" value="P:carotene catabolic process"/>
    <property type="evidence" value="ECO:0007669"/>
    <property type="project" value="TreeGrafter"/>
</dbReference>
<evidence type="ECO:0000256" key="1">
    <source>
        <dbReference type="ARBA" id="ARBA00006787"/>
    </source>
</evidence>
<dbReference type="InterPro" id="IPR004294">
    <property type="entry name" value="Carotenoid_Oase"/>
</dbReference>
<dbReference type="PANTHER" id="PTHR10543:SF139">
    <property type="entry name" value="DIOXYGENASE"/>
    <property type="match status" value="1"/>
</dbReference>
<dbReference type="eggNOG" id="COG3670">
    <property type="taxonomic scope" value="Bacteria"/>
</dbReference>
<dbReference type="Proteomes" id="UP000034681">
    <property type="component" value="Unassembled WGS sequence"/>
</dbReference>
<gene>
    <name evidence="5" type="ORF">PROH_04475</name>
</gene>
<evidence type="ECO:0000313" key="5">
    <source>
        <dbReference type="EMBL" id="KKJ01558.1"/>
    </source>
</evidence>
<comment type="caution">
    <text evidence="5">The sequence shown here is derived from an EMBL/GenBank/DDBJ whole genome shotgun (WGS) entry which is preliminary data.</text>
</comment>
<feature type="binding site" evidence="4">
    <location>
        <position position="169"/>
    </location>
    <ligand>
        <name>Fe cation</name>
        <dbReference type="ChEBI" id="CHEBI:24875"/>
        <note>catalytic</note>
    </ligand>
</feature>
<evidence type="ECO:0000256" key="4">
    <source>
        <dbReference type="PIRSR" id="PIRSR604294-1"/>
    </source>
</evidence>
<feature type="binding site" evidence="4">
    <location>
        <position position="287"/>
    </location>
    <ligand>
        <name>Fe cation</name>
        <dbReference type="ChEBI" id="CHEBI:24875"/>
        <note>catalytic</note>
    </ligand>
</feature>
<feature type="binding site" evidence="4">
    <location>
        <position position="466"/>
    </location>
    <ligand>
        <name>Fe cation</name>
        <dbReference type="ChEBI" id="CHEBI:24875"/>
        <note>catalytic</note>
    </ligand>
</feature>
<reference evidence="5" key="1">
    <citation type="submission" date="2012-04" db="EMBL/GenBank/DDBJ databases">
        <authorList>
            <person name="Borisov I.G."/>
            <person name="Ivanikova N.V."/>
            <person name="Pinevich A.V."/>
        </authorList>
    </citation>
    <scope>NUCLEOTIDE SEQUENCE</scope>
    <source>
        <strain evidence="5">CALU 1027</strain>
    </source>
</reference>
<dbReference type="AlphaFoldDB" id="A0A0M2Q2R9"/>
<keyword evidence="2 4" id="KW-0479">Metal-binding</keyword>
<name>A0A0M2Q2R9_PROHO</name>
<proteinExistence type="inferred from homology"/>
<accession>A0A0M2Q2R9</accession>
<protein>
    <submittedName>
        <fullName evidence="5">Membrane protein</fullName>
    </submittedName>
</protein>
<evidence type="ECO:0000313" key="6">
    <source>
        <dbReference type="Proteomes" id="UP000034681"/>
    </source>
</evidence>
<sequence length="473" mass="52119">MFLTLMAKTWGNALAQPAVEFDATPLVVLEGVIPPDLRGTLYHNGPARLERGGQRVGHWFDGDGAILAVQFQDGRAVGTYRYVQTAGYQQEQGADRLLFGNYGMTHPGPLWQRWGKSLKNVANTAVLALDDRLLALWEGGLPHGLDRQTLSTHGLDLLGLQPQDSYSAHPKVDPHSGQIYNFGVSLGAQAQINLYRHDRQGHLLQRASIPLTGLGMPLIHDFVLAGDYLVVCIAPVRLNLWPAALQLRSFSESLEWKPQLGTEVVVIDRHSLTLVSRRTADPWFQWHYSNGWVNGAGHVVLDLVRYEDFQTNQYLKEVATGQVNTVVLGNLWRMVLDPTTAQILDSQPLTTGGVEFPQVSPQAVGQAPGGADDRGTVFVHHRPHQDAQGELFGAIGHLDPSGQVTVTDLGGDRYPFEPIWADRWVLTVVFNGSTGQSEVWVWDGDRPGSDPHCRLHLPQIIPLGFHGTWAALT</sequence>
<evidence type="ECO:0000256" key="2">
    <source>
        <dbReference type="ARBA" id="ARBA00022723"/>
    </source>
</evidence>
<dbReference type="Pfam" id="PF03055">
    <property type="entry name" value="RPE65"/>
    <property type="match status" value="1"/>
</dbReference>
<dbReference type="GO" id="GO:0046872">
    <property type="term" value="F:metal ion binding"/>
    <property type="evidence" value="ECO:0007669"/>
    <property type="project" value="UniProtKB-KW"/>
</dbReference>
<organism evidence="5 6">
    <name type="scientific">Prochlorothrix hollandica PCC 9006 = CALU 1027</name>
    <dbReference type="NCBI Taxonomy" id="317619"/>
    <lineage>
        <taxon>Bacteria</taxon>
        <taxon>Bacillati</taxon>
        <taxon>Cyanobacteriota</taxon>
        <taxon>Cyanophyceae</taxon>
        <taxon>Prochlorotrichales</taxon>
        <taxon>Prochlorotrichaceae</taxon>
        <taxon>Prochlorothrix</taxon>
    </lineage>
</organism>
<evidence type="ECO:0000256" key="3">
    <source>
        <dbReference type="ARBA" id="ARBA00023004"/>
    </source>
</evidence>
<keyword evidence="3 4" id="KW-0408">Iron</keyword>
<dbReference type="PANTHER" id="PTHR10543">
    <property type="entry name" value="BETA-CAROTENE DIOXYGENASE"/>
    <property type="match status" value="1"/>
</dbReference>